<protein>
    <submittedName>
        <fullName evidence="6">ABC transporter ATP-binding protein</fullName>
    </submittedName>
</protein>
<keyword evidence="4 6" id="KW-0067">ATP-binding</keyword>
<reference evidence="6" key="1">
    <citation type="journal article" date="2021" name="PeerJ">
        <title>Extensive microbial diversity within the chicken gut microbiome revealed by metagenomics and culture.</title>
        <authorList>
            <person name="Gilroy R."/>
            <person name="Ravi A."/>
            <person name="Getino M."/>
            <person name="Pursley I."/>
            <person name="Horton D.L."/>
            <person name="Alikhan N.F."/>
            <person name="Baker D."/>
            <person name="Gharbi K."/>
            <person name="Hall N."/>
            <person name="Watson M."/>
            <person name="Adriaenssens E.M."/>
            <person name="Foster-Nyarko E."/>
            <person name="Jarju S."/>
            <person name="Secka A."/>
            <person name="Antonio M."/>
            <person name="Oren A."/>
            <person name="Chaudhuri R.R."/>
            <person name="La Ragione R."/>
            <person name="Hildebrand F."/>
            <person name="Pallen M.J."/>
        </authorList>
    </citation>
    <scope>NUCLEOTIDE SEQUENCE</scope>
    <source>
        <strain evidence="6">811</strain>
    </source>
</reference>
<feature type="domain" description="ABC transporter" evidence="5">
    <location>
        <begin position="5"/>
        <end position="235"/>
    </location>
</feature>
<dbReference type="GO" id="GO:0005524">
    <property type="term" value="F:ATP binding"/>
    <property type="evidence" value="ECO:0007669"/>
    <property type="project" value="UniProtKB-KW"/>
</dbReference>
<evidence type="ECO:0000256" key="2">
    <source>
        <dbReference type="ARBA" id="ARBA00022448"/>
    </source>
</evidence>
<dbReference type="InterPro" id="IPR003593">
    <property type="entry name" value="AAA+_ATPase"/>
</dbReference>
<dbReference type="InterPro" id="IPR027417">
    <property type="entry name" value="P-loop_NTPase"/>
</dbReference>
<evidence type="ECO:0000256" key="3">
    <source>
        <dbReference type="ARBA" id="ARBA00022741"/>
    </source>
</evidence>
<dbReference type="EMBL" id="DXFX01000053">
    <property type="protein sequence ID" value="HIX07619.1"/>
    <property type="molecule type" value="Genomic_DNA"/>
</dbReference>
<evidence type="ECO:0000313" key="7">
    <source>
        <dbReference type="Proteomes" id="UP000824204"/>
    </source>
</evidence>
<dbReference type="Gene3D" id="3.40.50.300">
    <property type="entry name" value="P-loop containing nucleotide triphosphate hydrolases"/>
    <property type="match status" value="1"/>
</dbReference>
<keyword evidence="2" id="KW-0813">Transport</keyword>
<dbReference type="SUPFAM" id="SSF52540">
    <property type="entry name" value="P-loop containing nucleoside triphosphate hydrolases"/>
    <property type="match status" value="1"/>
</dbReference>
<comment type="similarity">
    <text evidence="1">Belongs to the ABC transporter superfamily.</text>
</comment>
<dbReference type="PANTHER" id="PTHR42711:SF5">
    <property type="entry name" value="ABC TRANSPORTER ATP-BINDING PROTEIN NATA"/>
    <property type="match status" value="1"/>
</dbReference>
<dbReference type="Pfam" id="PF00005">
    <property type="entry name" value="ABC_tran"/>
    <property type="match status" value="1"/>
</dbReference>
<dbReference type="PROSITE" id="PS50893">
    <property type="entry name" value="ABC_TRANSPORTER_2"/>
    <property type="match status" value="1"/>
</dbReference>
<dbReference type="PROSITE" id="PS00211">
    <property type="entry name" value="ABC_TRANSPORTER_1"/>
    <property type="match status" value="1"/>
</dbReference>
<dbReference type="InterPro" id="IPR050763">
    <property type="entry name" value="ABC_transporter_ATP-binding"/>
</dbReference>
<dbReference type="AlphaFoldDB" id="A0A9D1V8A7"/>
<name>A0A9D1V8A7_9FIRM</name>
<comment type="caution">
    <text evidence="6">The sequence shown here is derived from an EMBL/GenBank/DDBJ whole genome shotgun (WGS) entry which is preliminary data.</text>
</comment>
<dbReference type="SMART" id="SM00382">
    <property type="entry name" value="AAA"/>
    <property type="match status" value="1"/>
</dbReference>
<reference evidence="6" key="2">
    <citation type="submission" date="2021-04" db="EMBL/GenBank/DDBJ databases">
        <authorList>
            <person name="Gilroy R."/>
        </authorList>
    </citation>
    <scope>NUCLEOTIDE SEQUENCE</scope>
    <source>
        <strain evidence="6">811</strain>
    </source>
</reference>
<evidence type="ECO:0000256" key="4">
    <source>
        <dbReference type="ARBA" id="ARBA00022840"/>
    </source>
</evidence>
<gene>
    <name evidence="6" type="ORF">H9741_04045</name>
</gene>
<dbReference type="InterPro" id="IPR003439">
    <property type="entry name" value="ABC_transporter-like_ATP-bd"/>
</dbReference>
<dbReference type="PANTHER" id="PTHR42711">
    <property type="entry name" value="ABC TRANSPORTER ATP-BINDING PROTEIN"/>
    <property type="match status" value="1"/>
</dbReference>
<proteinExistence type="inferred from homology"/>
<evidence type="ECO:0000256" key="1">
    <source>
        <dbReference type="ARBA" id="ARBA00005417"/>
    </source>
</evidence>
<dbReference type="GO" id="GO:0016887">
    <property type="term" value="F:ATP hydrolysis activity"/>
    <property type="evidence" value="ECO:0007669"/>
    <property type="project" value="InterPro"/>
</dbReference>
<evidence type="ECO:0000259" key="5">
    <source>
        <dbReference type="PROSITE" id="PS50893"/>
    </source>
</evidence>
<evidence type="ECO:0000313" key="6">
    <source>
        <dbReference type="EMBL" id="HIX07619.1"/>
    </source>
</evidence>
<sequence>MQNIIQVEGLEKSYGQIRAVQGISFSVERGSLFSFLGVNGAGKSTTINVLCSILRKDAGKVRVCGYDLDTQSEEIKRRLGVVFQGSVLDDLLSVRDNLTVRAGYYNLFGAAWKKRLRELSDLLGLDDILSRPYGKLSGGQRRRADIARGLLNRPELLVLDEPTTGLDPQTRKTVWSIVRRLQREEGLTVFLTTHYMEEADGSDRVVILDGGKIAAEDTPVQLKNKYSANYLCLYGDGEALGRQLDKLGMTYRSETGGVRLKMPSSAEARAFLQKYPALCADFEFVKGSMDDVFLSVTGKNAEGGGR</sequence>
<keyword evidence="3" id="KW-0547">Nucleotide-binding</keyword>
<accession>A0A9D1V8A7</accession>
<organism evidence="6 7">
    <name type="scientific">Candidatus Borkfalkia faecipullorum</name>
    <dbReference type="NCBI Taxonomy" id="2838510"/>
    <lineage>
        <taxon>Bacteria</taxon>
        <taxon>Bacillati</taxon>
        <taxon>Bacillota</taxon>
        <taxon>Clostridia</taxon>
        <taxon>Christensenellales</taxon>
        <taxon>Christensenellaceae</taxon>
        <taxon>Candidatus Borkfalkia</taxon>
    </lineage>
</organism>
<dbReference type="InterPro" id="IPR017871">
    <property type="entry name" value="ABC_transporter-like_CS"/>
</dbReference>
<dbReference type="Proteomes" id="UP000824204">
    <property type="component" value="Unassembled WGS sequence"/>
</dbReference>